<feature type="transmembrane region" description="Helical" evidence="1">
    <location>
        <begin position="227"/>
        <end position="245"/>
    </location>
</feature>
<dbReference type="AlphaFoldDB" id="A0A3A5MR98"/>
<dbReference type="Proteomes" id="UP000272015">
    <property type="component" value="Unassembled WGS sequence"/>
</dbReference>
<keyword evidence="3" id="KW-1185">Reference proteome</keyword>
<name>A0A3A5MR98_9MICO</name>
<reference evidence="2 3" key="1">
    <citation type="submission" date="2018-09" db="EMBL/GenBank/DDBJ databases">
        <title>Novel species of Cryobacterium.</title>
        <authorList>
            <person name="Liu Q."/>
            <person name="Xin Y.-H."/>
        </authorList>
    </citation>
    <scope>NUCLEOTIDE SEQUENCE [LARGE SCALE GENOMIC DNA]</scope>
    <source>
        <strain evidence="2 3">Hh39</strain>
    </source>
</reference>
<organism evidence="2 3">
    <name type="scientific">Cryobacterium melibiosiphilum</name>
    <dbReference type="NCBI Taxonomy" id="995039"/>
    <lineage>
        <taxon>Bacteria</taxon>
        <taxon>Bacillati</taxon>
        <taxon>Actinomycetota</taxon>
        <taxon>Actinomycetes</taxon>
        <taxon>Micrococcales</taxon>
        <taxon>Microbacteriaceae</taxon>
        <taxon>Cryobacterium</taxon>
    </lineage>
</organism>
<proteinExistence type="predicted"/>
<keyword evidence="1" id="KW-0472">Membrane</keyword>
<feature type="transmembrane region" description="Helical" evidence="1">
    <location>
        <begin position="251"/>
        <end position="271"/>
    </location>
</feature>
<gene>
    <name evidence="2" type="ORF">D6T64_10440</name>
</gene>
<dbReference type="EMBL" id="QZVS01000082">
    <property type="protein sequence ID" value="RJT88536.1"/>
    <property type="molecule type" value="Genomic_DNA"/>
</dbReference>
<protein>
    <submittedName>
        <fullName evidence="2">Uncharacterized protein</fullName>
    </submittedName>
</protein>
<accession>A0A3A5MR98</accession>
<dbReference type="RefSeq" id="WP_119974607.1">
    <property type="nucleotide sequence ID" value="NZ_JBHSQA010000001.1"/>
</dbReference>
<keyword evidence="1" id="KW-1133">Transmembrane helix</keyword>
<evidence type="ECO:0000313" key="2">
    <source>
        <dbReference type="EMBL" id="RJT88536.1"/>
    </source>
</evidence>
<keyword evidence="1" id="KW-0812">Transmembrane</keyword>
<evidence type="ECO:0000256" key="1">
    <source>
        <dbReference type="SAM" id="Phobius"/>
    </source>
</evidence>
<comment type="caution">
    <text evidence="2">The sequence shown here is derived from an EMBL/GenBank/DDBJ whole genome shotgun (WGS) entry which is preliminary data.</text>
</comment>
<sequence>MSRVAPSKPTPTISPLIGRITMIVGWVLLLVSGCVFGYMLFIAVTDPAQADVWMNESLQRTRGRERMAPNATGPIVFIAIMFFLGATCVGIADIARRHTSPASIAASSEFHNVESVRHGLRPISPWWQLLWLVLLLVAFVGILPVQFSVGLLSPAQADERTEMLIFLLLFGPGVLAAGGAAVVFVSLIKKLSFPAQERRRDARAAESRRVPQRGAVHTFLYLWRGDLWFAGFGGTLIGISAWPYFSDGVGIGHFLVFSGVCWLVLGVVAALQFWRTGENLNEAVIGRKGRS</sequence>
<dbReference type="OrthoDB" id="3671258at2"/>
<feature type="transmembrane region" description="Helical" evidence="1">
    <location>
        <begin position="75"/>
        <end position="95"/>
    </location>
</feature>
<dbReference type="PROSITE" id="PS51257">
    <property type="entry name" value="PROKAR_LIPOPROTEIN"/>
    <property type="match status" value="1"/>
</dbReference>
<feature type="transmembrane region" description="Helical" evidence="1">
    <location>
        <begin position="164"/>
        <end position="188"/>
    </location>
</feature>
<evidence type="ECO:0000313" key="3">
    <source>
        <dbReference type="Proteomes" id="UP000272015"/>
    </source>
</evidence>
<feature type="transmembrane region" description="Helical" evidence="1">
    <location>
        <begin position="129"/>
        <end position="152"/>
    </location>
</feature>
<feature type="transmembrane region" description="Helical" evidence="1">
    <location>
        <begin position="20"/>
        <end position="44"/>
    </location>
</feature>